<gene>
    <name evidence="2" type="ORF">TSACC_2881</name>
</gene>
<keyword evidence="1" id="KW-0472">Membrane</keyword>
<sequence length="92" mass="10309">MQTFGINELGAVYSLLFIPYLILHLVFTFAVLADARAQREAGSGLFLFGPFVWSMVALFFGLLGVVVYWGIHHSSLRSPVPPVRRSREPEEV</sequence>
<keyword evidence="3" id="KW-1185">Reference proteome</keyword>
<dbReference type="STRING" id="690879.TSACC_2881"/>
<organism evidence="2 3">
    <name type="scientific">Terrimicrobium sacchariphilum</name>
    <dbReference type="NCBI Taxonomy" id="690879"/>
    <lineage>
        <taxon>Bacteria</taxon>
        <taxon>Pseudomonadati</taxon>
        <taxon>Verrucomicrobiota</taxon>
        <taxon>Terrimicrobiia</taxon>
        <taxon>Terrimicrobiales</taxon>
        <taxon>Terrimicrobiaceae</taxon>
        <taxon>Terrimicrobium</taxon>
    </lineage>
</organism>
<proteinExistence type="predicted"/>
<evidence type="ECO:0000313" key="3">
    <source>
        <dbReference type="Proteomes" id="UP000076023"/>
    </source>
</evidence>
<evidence type="ECO:0008006" key="4">
    <source>
        <dbReference type="Google" id="ProtNLM"/>
    </source>
</evidence>
<accession>A0A146G4Z3</accession>
<name>A0A146G4Z3_TERSA</name>
<reference evidence="3" key="1">
    <citation type="journal article" date="2017" name="Genome Announc.">
        <title>Draft Genome Sequence of Terrimicrobium sacchariphilum NM-5T, a Facultative Anaerobic Soil Bacterium of the Class Spartobacteria.</title>
        <authorList>
            <person name="Qiu Y.L."/>
            <person name="Tourlousse D.M."/>
            <person name="Matsuura N."/>
            <person name="Ohashi A."/>
            <person name="Sekiguchi Y."/>
        </authorList>
    </citation>
    <scope>NUCLEOTIDE SEQUENCE [LARGE SCALE GENOMIC DNA]</scope>
    <source>
        <strain evidence="3">NM-5</strain>
    </source>
</reference>
<dbReference type="Proteomes" id="UP000076023">
    <property type="component" value="Unassembled WGS sequence"/>
</dbReference>
<dbReference type="RefSeq" id="WP_075078313.1">
    <property type="nucleotide sequence ID" value="NZ_BDCO01000002.1"/>
</dbReference>
<protein>
    <recommendedName>
        <fullName evidence="4">Phospholipase_D-nuclease N-terminal</fullName>
    </recommendedName>
</protein>
<dbReference type="AlphaFoldDB" id="A0A146G4Z3"/>
<keyword evidence="1" id="KW-1133">Transmembrane helix</keyword>
<feature type="transmembrane region" description="Helical" evidence="1">
    <location>
        <begin position="45"/>
        <end position="71"/>
    </location>
</feature>
<dbReference type="InParanoid" id="A0A146G4Z3"/>
<evidence type="ECO:0000256" key="1">
    <source>
        <dbReference type="SAM" id="Phobius"/>
    </source>
</evidence>
<dbReference type="EMBL" id="BDCO01000002">
    <property type="protein sequence ID" value="GAT32482.1"/>
    <property type="molecule type" value="Genomic_DNA"/>
</dbReference>
<comment type="caution">
    <text evidence="2">The sequence shown here is derived from an EMBL/GenBank/DDBJ whole genome shotgun (WGS) entry which is preliminary data.</text>
</comment>
<evidence type="ECO:0000313" key="2">
    <source>
        <dbReference type="EMBL" id="GAT32482.1"/>
    </source>
</evidence>
<feature type="transmembrane region" description="Helical" evidence="1">
    <location>
        <begin position="12"/>
        <end position="33"/>
    </location>
</feature>
<keyword evidence="1" id="KW-0812">Transmembrane</keyword>